<proteinExistence type="predicted"/>
<organism evidence="2 3">
    <name type="scientific">Daphnia pulex</name>
    <name type="common">Water flea</name>
    <dbReference type="NCBI Taxonomy" id="6669"/>
    <lineage>
        <taxon>Eukaryota</taxon>
        <taxon>Metazoa</taxon>
        <taxon>Ecdysozoa</taxon>
        <taxon>Arthropoda</taxon>
        <taxon>Crustacea</taxon>
        <taxon>Branchiopoda</taxon>
        <taxon>Diplostraca</taxon>
        <taxon>Cladocera</taxon>
        <taxon>Anomopoda</taxon>
        <taxon>Daphniidae</taxon>
        <taxon>Daphnia</taxon>
    </lineage>
</organism>
<dbReference type="InParanoid" id="E9HX74"/>
<feature type="domain" description="Endonuclease/exonuclease/phosphatase" evidence="1">
    <location>
        <begin position="93"/>
        <end position="197"/>
    </location>
</feature>
<dbReference type="Proteomes" id="UP000000305">
    <property type="component" value="Unassembled WGS sequence"/>
</dbReference>
<dbReference type="PANTHER" id="PTHR46670:SF3">
    <property type="entry name" value="ENDONUCLEASE_EXONUCLEASE_PHOSPHATASE DOMAIN-CONTAINING PROTEIN"/>
    <property type="match status" value="1"/>
</dbReference>
<dbReference type="OMA" id="EIHCARR"/>
<keyword evidence="3" id="KW-1185">Reference proteome</keyword>
<reference evidence="2 3" key="1">
    <citation type="journal article" date="2011" name="Science">
        <title>The ecoresponsive genome of Daphnia pulex.</title>
        <authorList>
            <person name="Colbourne J.K."/>
            <person name="Pfrender M.E."/>
            <person name="Gilbert D."/>
            <person name="Thomas W.K."/>
            <person name="Tucker A."/>
            <person name="Oakley T.H."/>
            <person name="Tokishita S."/>
            <person name="Aerts A."/>
            <person name="Arnold G.J."/>
            <person name="Basu M.K."/>
            <person name="Bauer D.J."/>
            <person name="Caceres C.E."/>
            <person name="Carmel L."/>
            <person name="Casola C."/>
            <person name="Choi J.H."/>
            <person name="Detter J.C."/>
            <person name="Dong Q."/>
            <person name="Dusheyko S."/>
            <person name="Eads B.D."/>
            <person name="Frohlich T."/>
            <person name="Geiler-Samerotte K.A."/>
            <person name="Gerlach D."/>
            <person name="Hatcher P."/>
            <person name="Jogdeo S."/>
            <person name="Krijgsveld J."/>
            <person name="Kriventseva E.V."/>
            <person name="Kultz D."/>
            <person name="Laforsch C."/>
            <person name="Lindquist E."/>
            <person name="Lopez J."/>
            <person name="Manak J.R."/>
            <person name="Muller J."/>
            <person name="Pangilinan J."/>
            <person name="Patwardhan R.P."/>
            <person name="Pitluck S."/>
            <person name="Pritham E.J."/>
            <person name="Rechtsteiner A."/>
            <person name="Rho M."/>
            <person name="Rogozin I.B."/>
            <person name="Sakarya O."/>
            <person name="Salamov A."/>
            <person name="Schaack S."/>
            <person name="Shapiro H."/>
            <person name="Shiga Y."/>
            <person name="Skalitzky C."/>
            <person name="Smith Z."/>
            <person name="Souvorov A."/>
            <person name="Sung W."/>
            <person name="Tang Z."/>
            <person name="Tsuchiya D."/>
            <person name="Tu H."/>
            <person name="Vos H."/>
            <person name="Wang M."/>
            <person name="Wolf Y.I."/>
            <person name="Yamagata H."/>
            <person name="Yamada T."/>
            <person name="Ye Y."/>
            <person name="Shaw J.R."/>
            <person name="Andrews J."/>
            <person name="Crease T.J."/>
            <person name="Tang H."/>
            <person name="Lucas S.M."/>
            <person name="Robertson H.M."/>
            <person name="Bork P."/>
            <person name="Koonin E.V."/>
            <person name="Zdobnov E.M."/>
            <person name="Grigoriev I.V."/>
            <person name="Lynch M."/>
            <person name="Boore J.L."/>
        </authorList>
    </citation>
    <scope>NUCLEOTIDE SEQUENCE [LARGE SCALE GENOMIC DNA]</scope>
</reference>
<dbReference type="Pfam" id="PF14529">
    <property type="entry name" value="Exo_endo_phos_2"/>
    <property type="match status" value="1"/>
</dbReference>
<evidence type="ECO:0000259" key="1">
    <source>
        <dbReference type="Pfam" id="PF14529"/>
    </source>
</evidence>
<accession>E9HX74</accession>
<dbReference type="KEGG" id="dpx:DAPPUDRAFT_66922"/>
<evidence type="ECO:0000313" key="2">
    <source>
        <dbReference type="EMBL" id="EFX63656.1"/>
    </source>
</evidence>
<sequence>MSTIQHHIVFHNLDLAAITESWLREDSGDDILREVCPAGYSSLHKPRKDKRGGGVAIIFRDTIRVRPLELAYSAQSFEFIGASLTINSACFVLLVIYRPPSQKTTQFVDEFSSLLEFLVPVPGLLLIVGDFNIHVDDKSCDFGQSFLSLIDSFDLRQHVSNASHVGGHILDLVMSRSTDNSIVDCFVSDFVSDHRAVHWCAKAHRPLRPVKKVVFRKLKSIDFSSFCSDLSALPLLTSPAGDCESALLQYNTGLASVLNSHVPLISRSFTVRPDNPWDNEEIHCARRNVRRLERRWKTTKLTIDKQIMKSKLRNLQGMIN</sequence>
<evidence type="ECO:0000313" key="3">
    <source>
        <dbReference type="Proteomes" id="UP000000305"/>
    </source>
</evidence>
<dbReference type="EMBL" id="GL733009">
    <property type="protein sequence ID" value="EFX63656.1"/>
    <property type="molecule type" value="Genomic_DNA"/>
</dbReference>
<gene>
    <name evidence="2" type="ORF">DAPPUDRAFT_66922</name>
</gene>
<dbReference type="eggNOG" id="KOG1075">
    <property type="taxonomic scope" value="Eukaryota"/>
</dbReference>
<dbReference type="PhylomeDB" id="E9HX74"/>
<dbReference type="Gene3D" id="3.60.10.10">
    <property type="entry name" value="Endonuclease/exonuclease/phosphatase"/>
    <property type="match status" value="1"/>
</dbReference>
<dbReference type="AlphaFoldDB" id="E9HX74"/>
<dbReference type="InterPro" id="IPR005135">
    <property type="entry name" value="Endo/exonuclease/phosphatase"/>
</dbReference>
<dbReference type="GO" id="GO:0003824">
    <property type="term" value="F:catalytic activity"/>
    <property type="evidence" value="ECO:0007669"/>
    <property type="project" value="InterPro"/>
</dbReference>
<dbReference type="STRING" id="6669.E9HX74"/>
<dbReference type="InterPro" id="IPR036691">
    <property type="entry name" value="Endo/exonu/phosph_ase_sf"/>
</dbReference>
<dbReference type="HOGENOM" id="CLU_000680_39_4_1"/>
<name>E9HX74_DAPPU</name>
<protein>
    <recommendedName>
        <fullName evidence="1">Endonuclease/exonuclease/phosphatase domain-containing protein</fullName>
    </recommendedName>
</protein>
<dbReference type="PANTHER" id="PTHR46670">
    <property type="entry name" value="ENDO/EXONUCLEASE/PHOSPHATASE DOMAIN-CONTAINING PROTEIN"/>
    <property type="match status" value="1"/>
</dbReference>
<dbReference type="SUPFAM" id="SSF56219">
    <property type="entry name" value="DNase I-like"/>
    <property type="match status" value="1"/>
</dbReference>
<dbReference type="OrthoDB" id="416454at2759"/>